<dbReference type="Gene3D" id="1.10.510.10">
    <property type="entry name" value="Transferase(Phosphotransferase) domain 1"/>
    <property type="match status" value="1"/>
</dbReference>
<evidence type="ECO:0000256" key="1">
    <source>
        <dbReference type="ARBA" id="ARBA00022679"/>
    </source>
</evidence>
<dbReference type="InterPro" id="IPR051681">
    <property type="entry name" value="Ser/Thr_Kinases-Pseudokinases"/>
</dbReference>
<dbReference type="EMBL" id="OZ037944">
    <property type="protein sequence ID" value="CAL1693922.1"/>
    <property type="molecule type" value="Genomic_DNA"/>
</dbReference>
<feature type="region of interest" description="Disordered" evidence="5">
    <location>
        <begin position="1"/>
        <end position="37"/>
    </location>
</feature>
<evidence type="ECO:0000256" key="3">
    <source>
        <dbReference type="ARBA" id="ARBA00022777"/>
    </source>
</evidence>
<feature type="domain" description="Protein kinase" evidence="6">
    <location>
        <begin position="125"/>
        <end position="394"/>
    </location>
</feature>
<evidence type="ECO:0000313" key="8">
    <source>
        <dbReference type="Proteomes" id="UP001497453"/>
    </source>
</evidence>
<dbReference type="Pfam" id="PF07714">
    <property type="entry name" value="PK_Tyr_Ser-Thr"/>
    <property type="match status" value="1"/>
</dbReference>
<protein>
    <recommendedName>
        <fullName evidence="6">Protein kinase domain-containing protein</fullName>
    </recommendedName>
</protein>
<sequence length="629" mass="71434">MFKKIPLFNKRKPGDRTPQASDQASVTSQWVAPESEPSTDKILQRKIIEALKMPSFTGSEVLQMKGDEAQRAFRVMKQLVDDPAFWKSAIRKHPDIDRWLVPPLMVKLAQESGQLPDAIRVEVESAESDCIADGGFGEVYLGKYKGRKVAIKRLRVYRSMSAEERAQVAWDISRESLMLHHLHHPSLLEFIGIDLSHSLRPGLVTPWMDYGSIMNYMDNMQIDPPAHQKDKWLQEIAHGVQYLHEATVVHGDLKGANVLVAENGQMKISDFGLTVFEGDWSKEFGSQHGGNVHWTAPENMWIHTGQYQRPTYASDIYSFAMVCIEVYTRMRPFQAIKTNNQRNLAALINSGKRPSIPHQMSKELSSHLVTWWHGSPQQRPPIQYIVEFFNYPTKLAQEQMRLESSAVLPTITQKQNFAQELVNLLCKIFNKDAEFLALCSRIQPSAPSIRYPNCPLHIIIDEAALIAGLYKICNGNMNLAAQFSYPTLQFILERGRTVTSRLLFTALEKMTSQSTLPLQNLGYNLVPSSHDHTKRTDVCIAKLQNEICNISSYGILVFFAGGEESWLDDSKFAKYLHFASQNGWQVEVFAWNNTMTEKMAWYDAIPGANGPNSSCIIFLETFYTSLFSF</sequence>
<dbReference type="InterPro" id="IPR008271">
    <property type="entry name" value="Ser/Thr_kinase_AS"/>
</dbReference>
<evidence type="ECO:0000256" key="2">
    <source>
        <dbReference type="ARBA" id="ARBA00022741"/>
    </source>
</evidence>
<dbReference type="PROSITE" id="PS00108">
    <property type="entry name" value="PROTEIN_KINASE_ST"/>
    <property type="match status" value="1"/>
</dbReference>
<evidence type="ECO:0000313" key="7">
    <source>
        <dbReference type="EMBL" id="CAL1693922.1"/>
    </source>
</evidence>
<dbReference type="PROSITE" id="PS50011">
    <property type="entry name" value="PROTEIN_KINASE_DOM"/>
    <property type="match status" value="1"/>
</dbReference>
<dbReference type="InterPro" id="IPR011009">
    <property type="entry name" value="Kinase-like_dom_sf"/>
</dbReference>
<dbReference type="Proteomes" id="UP001497453">
    <property type="component" value="Chromosome 1"/>
</dbReference>
<name>A0ABP1CGV5_9APHY</name>
<dbReference type="SUPFAM" id="SSF56112">
    <property type="entry name" value="Protein kinase-like (PK-like)"/>
    <property type="match status" value="1"/>
</dbReference>
<dbReference type="PANTHER" id="PTHR44329">
    <property type="entry name" value="SERINE/THREONINE-PROTEIN KINASE TNNI3K-RELATED"/>
    <property type="match status" value="1"/>
</dbReference>
<keyword evidence="2" id="KW-0547">Nucleotide-binding</keyword>
<organism evidence="7 8">
    <name type="scientific">Somion occarium</name>
    <dbReference type="NCBI Taxonomy" id="3059160"/>
    <lineage>
        <taxon>Eukaryota</taxon>
        <taxon>Fungi</taxon>
        <taxon>Dikarya</taxon>
        <taxon>Basidiomycota</taxon>
        <taxon>Agaricomycotina</taxon>
        <taxon>Agaricomycetes</taxon>
        <taxon>Polyporales</taxon>
        <taxon>Cerrenaceae</taxon>
        <taxon>Somion</taxon>
    </lineage>
</organism>
<feature type="compositionally biased region" description="Basic residues" evidence="5">
    <location>
        <begin position="1"/>
        <end position="13"/>
    </location>
</feature>
<keyword evidence="4" id="KW-0067">ATP-binding</keyword>
<dbReference type="InterPro" id="IPR001245">
    <property type="entry name" value="Ser-Thr/Tyr_kinase_cat_dom"/>
</dbReference>
<evidence type="ECO:0000256" key="5">
    <source>
        <dbReference type="SAM" id="MobiDB-lite"/>
    </source>
</evidence>
<reference evidence="8" key="1">
    <citation type="submission" date="2024-04" db="EMBL/GenBank/DDBJ databases">
        <authorList>
            <person name="Shaw F."/>
            <person name="Minotto A."/>
        </authorList>
    </citation>
    <scope>NUCLEOTIDE SEQUENCE [LARGE SCALE GENOMIC DNA]</scope>
</reference>
<feature type="compositionally biased region" description="Polar residues" evidence="5">
    <location>
        <begin position="18"/>
        <end position="30"/>
    </location>
</feature>
<accession>A0ABP1CGV5</accession>
<evidence type="ECO:0000256" key="4">
    <source>
        <dbReference type="ARBA" id="ARBA00022840"/>
    </source>
</evidence>
<keyword evidence="1" id="KW-0808">Transferase</keyword>
<keyword evidence="8" id="KW-1185">Reference proteome</keyword>
<dbReference type="PANTHER" id="PTHR44329:SF288">
    <property type="entry name" value="MITOGEN-ACTIVATED PROTEIN KINASE KINASE KINASE 20"/>
    <property type="match status" value="1"/>
</dbReference>
<gene>
    <name evidence="7" type="ORF">GFSPODELE1_LOCUS64</name>
</gene>
<proteinExistence type="predicted"/>
<dbReference type="InterPro" id="IPR000719">
    <property type="entry name" value="Prot_kinase_dom"/>
</dbReference>
<dbReference type="SMART" id="SM00220">
    <property type="entry name" value="S_TKc"/>
    <property type="match status" value="1"/>
</dbReference>
<keyword evidence="3" id="KW-0418">Kinase</keyword>
<evidence type="ECO:0000259" key="6">
    <source>
        <dbReference type="PROSITE" id="PS50011"/>
    </source>
</evidence>